<keyword evidence="3" id="KW-1185">Reference proteome</keyword>
<reference evidence="2 3" key="1">
    <citation type="submission" date="2021-06" db="EMBL/GenBank/DDBJ databases">
        <authorList>
            <person name="Kallberg Y."/>
            <person name="Tangrot J."/>
            <person name="Rosling A."/>
        </authorList>
    </citation>
    <scope>NUCLEOTIDE SEQUENCE [LARGE SCALE GENOMIC DNA]</scope>
    <source>
        <strain evidence="2 3">120-4 pot B 10/14</strain>
    </source>
</reference>
<accession>A0ABN7UTZ9</accession>
<sequence>MPSHASFITIVVTKDNFSSLTQGIAKYQTEENEFKIVHWKYFYPYDCSYTEFSVGDIVMFTGKLIVENLEQYITVSSASVIASGDPEQVFEANKIPLSTPHCMIPIQVTCDPKELGDSTYFDATCCQYNSITSSKNVHMKLRLFYPTNSPRFTYLRANNSIKMTRSFIVSGFICHVTSEFTIIEATDVDFMPTNVSSVQNTQESSSSSSSNNCSVINLTADDIDFAVTTSQTSKRPCGMISKSSKQGSNPPPIINEPVTPIPTPTTINIGSETIKNKKGKNKLSNLALDCLEPIVMDDTQDRRTHVKDAPYDDDEDDLEFLLQQEAEENPYHDLRNDDPLFQQFRINVNANHPRAPTIVPENQHQLISNLTAFLPCQPSDPLISLNHQFQTEILYMFPCVPCSHCSILMFPAQAKWVLHDISMEYDLCRAFPHLSLTEHPNKENYIAVCTSCISIAKRHNAPTLAPIPDALVNVLMFYRRWLSSIHLSCSLSHAENANRFTHYHHLTGAFGLSKNICALQIYSGMLGAILDSTPNNNWFHPSLLYAANWLKINNRFFQQFDQMFLSIIFTHPSNVFPIAQSALARITRFSHNYQLQIDRIIHSMQHNIATIIRNQLNTLMSSPLLTSRYSILETQTDQYAAFKILTSVWRHVAPEDPDPIISTAVDYINSQEWDAVDNNRLFELG</sequence>
<name>A0ABN7UTZ9_GIGMA</name>
<evidence type="ECO:0000256" key="1">
    <source>
        <dbReference type="SAM" id="MobiDB-lite"/>
    </source>
</evidence>
<evidence type="ECO:0000313" key="3">
    <source>
        <dbReference type="Proteomes" id="UP000789901"/>
    </source>
</evidence>
<gene>
    <name evidence="2" type="ORF">GMARGA_LOCUS10665</name>
</gene>
<feature type="region of interest" description="Disordered" evidence="1">
    <location>
        <begin position="234"/>
        <end position="264"/>
    </location>
</feature>
<dbReference type="Proteomes" id="UP000789901">
    <property type="component" value="Unassembled WGS sequence"/>
</dbReference>
<dbReference type="EMBL" id="CAJVQB010006014">
    <property type="protein sequence ID" value="CAG8675456.1"/>
    <property type="molecule type" value="Genomic_DNA"/>
</dbReference>
<protein>
    <submittedName>
        <fullName evidence="2">40768_t:CDS:1</fullName>
    </submittedName>
</protein>
<comment type="caution">
    <text evidence="2">The sequence shown here is derived from an EMBL/GenBank/DDBJ whole genome shotgun (WGS) entry which is preliminary data.</text>
</comment>
<organism evidence="2 3">
    <name type="scientific">Gigaspora margarita</name>
    <dbReference type="NCBI Taxonomy" id="4874"/>
    <lineage>
        <taxon>Eukaryota</taxon>
        <taxon>Fungi</taxon>
        <taxon>Fungi incertae sedis</taxon>
        <taxon>Mucoromycota</taxon>
        <taxon>Glomeromycotina</taxon>
        <taxon>Glomeromycetes</taxon>
        <taxon>Diversisporales</taxon>
        <taxon>Gigasporaceae</taxon>
        <taxon>Gigaspora</taxon>
    </lineage>
</organism>
<evidence type="ECO:0000313" key="2">
    <source>
        <dbReference type="EMBL" id="CAG8675456.1"/>
    </source>
</evidence>
<feature type="compositionally biased region" description="Pro residues" evidence="1">
    <location>
        <begin position="249"/>
        <end position="263"/>
    </location>
</feature>
<proteinExistence type="predicted"/>